<keyword evidence="3" id="KW-1185">Reference proteome</keyword>
<dbReference type="PANTHER" id="PTHR36437:SF2">
    <property type="entry name" value="GLYOXALASE_BLEOMYCIN RESISTANCE PROTEIN_DIOXYGENASE"/>
    <property type="match status" value="1"/>
</dbReference>
<organism evidence="2 3">
    <name type="scientific">Deinococcus rubellus</name>
    <dbReference type="NCBI Taxonomy" id="1889240"/>
    <lineage>
        <taxon>Bacteria</taxon>
        <taxon>Thermotogati</taxon>
        <taxon>Deinococcota</taxon>
        <taxon>Deinococci</taxon>
        <taxon>Deinococcales</taxon>
        <taxon>Deinococcaceae</taxon>
        <taxon>Deinococcus</taxon>
    </lineage>
</organism>
<dbReference type="Gene3D" id="3.10.180.10">
    <property type="entry name" value="2,3-Dihydroxybiphenyl 1,2-Dioxygenase, domain 1"/>
    <property type="match status" value="1"/>
</dbReference>
<proteinExistence type="predicted"/>
<dbReference type="Proteomes" id="UP001060261">
    <property type="component" value="Chromosome"/>
</dbReference>
<name>A0ABY5YFX7_9DEIO</name>
<feature type="domain" description="VOC" evidence="1">
    <location>
        <begin position="4"/>
        <end position="132"/>
    </location>
</feature>
<dbReference type="RefSeq" id="WP_260559033.1">
    <property type="nucleotide sequence ID" value="NZ_BAABEC010000059.1"/>
</dbReference>
<gene>
    <name evidence="2" type="ORF">N0D28_08125</name>
</gene>
<evidence type="ECO:0000313" key="2">
    <source>
        <dbReference type="EMBL" id="UWX62738.1"/>
    </source>
</evidence>
<dbReference type="SUPFAM" id="SSF54593">
    <property type="entry name" value="Glyoxalase/Bleomycin resistance protein/Dihydroxybiphenyl dioxygenase"/>
    <property type="match status" value="1"/>
</dbReference>
<dbReference type="PROSITE" id="PS51819">
    <property type="entry name" value="VOC"/>
    <property type="match status" value="1"/>
</dbReference>
<dbReference type="EMBL" id="CP104213">
    <property type="protein sequence ID" value="UWX62738.1"/>
    <property type="molecule type" value="Genomic_DNA"/>
</dbReference>
<dbReference type="Pfam" id="PF00903">
    <property type="entry name" value="Glyoxalase"/>
    <property type="match status" value="1"/>
</dbReference>
<sequence length="140" mass="15285">MDWKLEVVVVPVTDIDRALSFYAEQLGFKLDHDIKVGPSRRIVQLTPRGSGCSIVLGAGQAMTPGSLHGLQLTVSDVRAARAELLDHQVEVGEIQVMGSAAPRPAEPEEDLNYVGFLFFKDPDGNSWAVQQINHRPVAPK</sequence>
<protein>
    <submittedName>
        <fullName evidence="2">VOC family protein</fullName>
    </submittedName>
</protein>
<evidence type="ECO:0000259" key="1">
    <source>
        <dbReference type="PROSITE" id="PS51819"/>
    </source>
</evidence>
<dbReference type="InterPro" id="IPR037523">
    <property type="entry name" value="VOC_core"/>
</dbReference>
<accession>A0ABY5YFX7</accession>
<dbReference type="InterPro" id="IPR029068">
    <property type="entry name" value="Glyas_Bleomycin-R_OHBP_Dase"/>
</dbReference>
<dbReference type="PANTHER" id="PTHR36437">
    <property type="entry name" value="GLYOXALASE/BLEOMYCIN RESISTANCE PROTEIN/DIOXYGENASE"/>
    <property type="match status" value="1"/>
</dbReference>
<dbReference type="InterPro" id="IPR004360">
    <property type="entry name" value="Glyas_Fos-R_dOase_dom"/>
</dbReference>
<reference evidence="2" key="1">
    <citation type="submission" date="2022-09" db="EMBL/GenBank/DDBJ databases">
        <title>genome sequence of Deinococcus rubellus.</title>
        <authorList>
            <person name="Srinivasan S."/>
        </authorList>
    </citation>
    <scope>NUCLEOTIDE SEQUENCE</scope>
    <source>
        <strain evidence="2">Ant6</strain>
    </source>
</reference>
<evidence type="ECO:0000313" key="3">
    <source>
        <dbReference type="Proteomes" id="UP001060261"/>
    </source>
</evidence>